<name>A0A6P2CBN0_9ACTN</name>
<reference evidence="6 7" key="1">
    <citation type="submission" date="2018-11" db="EMBL/GenBank/DDBJ databases">
        <title>Trebonia kvetii gen.nov., sp.nov., a novel acidophilic actinobacterium, and proposal of the new actinobacterial family Treboniaceae fam. nov.</title>
        <authorList>
            <person name="Rapoport D."/>
            <person name="Sagova-Mareckova M."/>
            <person name="Sedlacek I."/>
            <person name="Provaznik J."/>
            <person name="Kralova S."/>
            <person name="Pavlinic D."/>
            <person name="Benes V."/>
            <person name="Kopecky J."/>
        </authorList>
    </citation>
    <scope>NUCLEOTIDE SEQUENCE [LARGE SCALE GENOMIC DNA]</scope>
    <source>
        <strain evidence="6 7">15Tr583</strain>
    </source>
</reference>
<dbReference type="SFLD" id="SFLDG01072">
    <property type="entry name" value="dehydrogenase_like"/>
    <property type="match status" value="1"/>
</dbReference>
<dbReference type="NCBIfam" id="TIGR04269">
    <property type="entry name" value="SAM_SPASM_FxsB"/>
    <property type="match status" value="1"/>
</dbReference>
<keyword evidence="3" id="KW-0408">Iron</keyword>
<evidence type="ECO:0000256" key="3">
    <source>
        <dbReference type="ARBA" id="ARBA00023004"/>
    </source>
</evidence>
<accession>A0A6P2CBN0</accession>
<dbReference type="InterPro" id="IPR007197">
    <property type="entry name" value="rSAM"/>
</dbReference>
<keyword evidence="7" id="KW-1185">Reference proteome</keyword>
<dbReference type="EMBL" id="RPFW01000001">
    <property type="protein sequence ID" value="TVZ07351.1"/>
    <property type="molecule type" value="Genomic_DNA"/>
</dbReference>
<dbReference type="InterPro" id="IPR013785">
    <property type="entry name" value="Aldolase_TIM"/>
</dbReference>
<dbReference type="Pfam" id="PF04055">
    <property type="entry name" value="Radical_SAM"/>
    <property type="match status" value="1"/>
</dbReference>
<keyword evidence="2" id="KW-0479">Metal-binding</keyword>
<dbReference type="GO" id="GO:0046872">
    <property type="term" value="F:metal ion binding"/>
    <property type="evidence" value="ECO:0007669"/>
    <property type="project" value="UniProtKB-KW"/>
</dbReference>
<dbReference type="PANTHER" id="PTHR43273">
    <property type="entry name" value="ANAEROBIC SULFATASE-MATURATING ENZYME HOMOLOG ASLB-RELATED"/>
    <property type="match status" value="1"/>
</dbReference>
<dbReference type="SFLD" id="SFLDG01386">
    <property type="entry name" value="main_SPASM_domain-containing"/>
    <property type="match status" value="1"/>
</dbReference>
<dbReference type="CDD" id="cd01335">
    <property type="entry name" value="Radical_SAM"/>
    <property type="match status" value="1"/>
</dbReference>
<dbReference type="OrthoDB" id="9782387at2"/>
<keyword evidence="1" id="KW-0949">S-adenosyl-L-methionine</keyword>
<keyword evidence="4" id="KW-0411">Iron-sulfur</keyword>
<evidence type="ECO:0000259" key="5">
    <source>
        <dbReference type="PROSITE" id="PS51918"/>
    </source>
</evidence>
<dbReference type="SFLD" id="SFLDS00029">
    <property type="entry name" value="Radical_SAM"/>
    <property type="match status" value="1"/>
</dbReference>
<proteinExistence type="predicted"/>
<protein>
    <submittedName>
        <fullName evidence="6">FxsB family radical SAM/SPASM domain protein</fullName>
    </submittedName>
</protein>
<evidence type="ECO:0000313" key="7">
    <source>
        <dbReference type="Proteomes" id="UP000460272"/>
    </source>
</evidence>
<dbReference type="InterPro" id="IPR023867">
    <property type="entry name" value="Sulphatase_maturase_rSAM"/>
</dbReference>
<gene>
    <name evidence="6" type="ORF">EAS64_00680</name>
</gene>
<evidence type="ECO:0000256" key="4">
    <source>
        <dbReference type="ARBA" id="ARBA00023014"/>
    </source>
</evidence>
<evidence type="ECO:0000256" key="2">
    <source>
        <dbReference type="ARBA" id="ARBA00022723"/>
    </source>
</evidence>
<dbReference type="NCBIfam" id="TIGR04267">
    <property type="entry name" value="mod_HExxH"/>
    <property type="match status" value="1"/>
</dbReference>
<dbReference type="PROSITE" id="PS51918">
    <property type="entry name" value="RADICAL_SAM"/>
    <property type="match status" value="1"/>
</dbReference>
<dbReference type="SUPFAM" id="SSF102114">
    <property type="entry name" value="Radical SAM enzymes"/>
    <property type="match status" value="1"/>
</dbReference>
<feature type="domain" description="Radical SAM core" evidence="5">
    <location>
        <begin position="1"/>
        <end position="237"/>
    </location>
</feature>
<dbReference type="GO" id="GO:0016491">
    <property type="term" value="F:oxidoreductase activity"/>
    <property type="evidence" value="ECO:0007669"/>
    <property type="project" value="InterPro"/>
</dbReference>
<dbReference type="Proteomes" id="UP000460272">
    <property type="component" value="Unassembled WGS sequence"/>
</dbReference>
<evidence type="ECO:0000313" key="6">
    <source>
        <dbReference type="EMBL" id="TVZ07351.1"/>
    </source>
</evidence>
<dbReference type="InterPro" id="IPR026335">
    <property type="entry name" value="rSAM_SPASM_FxsB"/>
</dbReference>
<dbReference type="AlphaFoldDB" id="A0A6P2CBN0"/>
<comment type="caution">
    <text evidence="6">The sequence shown here is derived from an EMBL/GenBank/DDBJ whole genome shotgun (WGS) entry which is preliminary data.</text>
</comment>
<dbReference type="InterPro" id="IPR026337">
    <property type="entry name" value="AKG_HExxH"/>
</dbReference>
<dbReference type="InterPro" id="IPR058240">
    <property type="entry name" value="rSAM_sf"/>
</dbReference>
<dbReference type="Gene3D" id="3.20.20.70">
    <property type="entry name" value="Aldolase class I"/>
    <property type="match status" value="1"/>
</dbReference>
<dbReference type="GO" id="GO:0051536">
    <property type="term" value="F:iron-sulfur cluster binding"/>
    <property type="evidence" value="ECO:0007669"/>
    <property type="project" value="UniProtKB-KW"/>
</dbReference>
<dbReference type="PANTHER" id="PTHR43273:SF8">
    <property type="entry name" value="RADICAL SAM DOMAIN PROTEIN"/>
    <property type="match status" value="1"/>
</dbReference>
<organism evidence="6 7">
    <name type="scientific">Trebonia kvetii</name>
    <dbReference type="NCBI Taxonomy" id="2480626"/>
    <lineage>
        <taxon>Bacteria</taxon>
        <taxon>Bacillati</taxon>
        <taxon>Actinomycetota</taxon>
        <taxon>Actinomycetes</taxon>
        <taxon>Streptosporangiales</taxon>
        <taxon>Treboniaceae</taxon>
        <taxon>Trebonia</taxon>
    </lineage>
</organism>
<sequence length="833" mass="89742">MLPFRQFVLKIHSRCDLACDHCYVYEHADQSWRGRPTVISPETARQAAERIAEHASEHRLSMVRVILHGGEPLLAGVSRLGAIARVLRRAIEPVCELDLRIHTNGVRLDTAFCEMFLAEGILVGISLDGDRAANDLHRRYLNGRSSYDQVLRAVALLRQERYRPLFAGLLATIDIRSDPVAVYRALAELDPPNLDFLLPHGTWETPPPGKRGPLPDGRLPARLAGEPGATPYADWLAPVFAEWTKDGRRVPVRMFESIIETTLGGASGTESLGLAPSDVAVIETDGTIEQADSIKVAYDGAPVTGLDVFSHSLNAAAAHPAIRARQQGIAGLSPVCRTCPVVDTCGGGLYAHRYLTGSGFANPSVYCTDLEKIITHVRARLLPQAGATVAAQRPSHSMPQAHFDALAAGFGDAESISYLSAAQRSVRRAVLRLLHERAPLDGDPVFDGGWDLLTRLDHAAPGAVDEVLAHPYVRAWAEGCLRNAGRTAVGTATRSTATRAGHLASVAAAAAIRSGTLAEAEVPVSDGYAHLPTLGRLRAGDARTVTIAVTGPGQFEARATSGKWRVEAGVQDPASETEPDWQPVRVLRSGEFTVRLEDTDLNRDCHQWPAAPRLTPAAVAAWQEQFAEAWPLIEDSFPTYAPGLAAGLSTVMPLANDAPGREISAAARQAFGAVAAALPATGADLALLLIHEFQHVKLGALTDMFDLCDRTDQRVFFAPWRDDPRPVGALLQGTYAHIGVTDFWRVRRDAAGQEPAAAAEAAERFARWRMMTAEAIETLAGSGALTPLGDRFVAGMRATVEPWLSEPVPQAAASSAARWAAERRAAWQRRKDS</sequence>
<dbReference type="SFLD" id="SFLDG01067">
    <property type="entry name" value="SPASM/twitch_domain_containing"/>
    <property type="match status" value="1"/>
</dbReference>
<evidence type="ECO:0000256" key="1">
    <source>
        <dbReference type="ARBA" id="ARBA00022691"/>
    </source>
</evidence>